<feature type="transmembrane region" description="Helical" evidence="11">
    <location>
        <begin position="294"/>
        <end position="314"/>
    </location>
</feature>
<feature type="domain" description="K+ potassium transporter integral membrane" evidence="12">
    <location>
        <begin position="572"/>
        <end position="700"/>
    </location>
</feature>
<reference evidence="15 16" key="1">
    <citation type="journal article" date="2013" name="Genome Biol.">
        <title>The genome sequence of the most widely cultivated cacao type and its use to identify candidate genes regulating pod color.</title>
        <authorList>
            <person name="Motamayor J.C."/>
            <person name="Mockaitis K."/>
            <person name="Schmutz J."/>
            <person name="Haiminen N."/>
            <person name="Iii D.L."/>
            <person name="Cornejo O."/>
            <person name="Findley S.D."/>
            <person name="Zheng P."/>
            <person name="Utro F."/>
            <person name="Royaert S."/>
            <person name="Saski C."/>
            <person name="Jenkins J."/>
            <person name="Podicheti R."/>
            <person name="Zhao M."/>
            <person name="Scheffler B.E."/>
            <person name="Stack J.C."/>
            <person name="Feltus F.A."/>
            <person name="Mustiga G.M."/>
            <person name="Amores F."/>
            <person name="Phillips W."/>
            <person name="Marelli J.P."/>
            <person name="May G.D."/>
            <person name="Shapiro H."/>
            <person name="Ma J."/>
            <person name="Bustamante C.D."/>
            <person name="Schnell R.J."/>
            <person name="Main D."/>
            <person name="Gilbert D."/>
            <person name="Parida L."/>
            <person name="Kuhn D.N."/>
        </authorList>
    </citation>
    <scope>NUCLEOTIDE SEQUENCE [LARGE SCALE GENOMIC DNA]</scope>
    <source>
        <strain evidence="16">cv. Matina 1-6</strain>
    </source>
</reference>
<evidence type="ECO:0000256" key="11">
    <source>
        <dbReference type="SAM" id="Phobius"/>
    </source>
</evidence>
<keyword evidence="3" id="KW-0813">Transport</keyword>
<evidence type="ECO:0000256" key="6">
    <source>
        <dbReference type="ARBA" id="ARBA00022958"/>
    </source>
</evidence>
<dbReference type="InterPro" id="IPR003855">
    <property type="entry name" value="K+_transporter"/>
</dbReference>
<evidence type="ECO:0000256" key="9">
    <source>
        <dbReference type="ARBA" id="ARBA00023136"/>
    </source>
</evidence>
<feature type="transmembrane region" description="Helical" evidence="11">
    <location>
        <begin position="663"/>
        <end position="683"/>
    </location>
</feature>
<organism evidence="15 16">
    <name type="scientific">Theobroma cacao</name>
    <name type="common">Cacao</name>
    <name type="synonym">Cocoa</name>
    <dbReference type="NCBI Taxonomy" id="3641"/>
    <lineage>
        <taxon>Eukaryota</taxon>
        <taxon>Viridiplantae</taxon>
        <taxon>Streptophyta</taxon>
        <taxon>Embryophyta</taxon>
        <taxon>Tracheophyta</taxon>
        <taxon>Spermatophyta</taxon>
        <taxon>Magnoliopsida</taxon>
        <taxon>eudicotyledons</taxon>
        <taxon>Gunneridae</taxon>
        <taxon>Pentapetalae</taxon>
        <taxon>rosids</taxon>
        <taxon>malvids</taxon>
        <taxon>Malvales</taxon>
        <taxon>Malvaceae</taxon>
        <taxon>Byttnerioideae</taxon>
        <taxon>Theobroma</taxon>
    </lineage>
</organism>
<feature type="compositionally biased region" description="Basic and acidic residues" evidence="10">
    <location>
        <begin position="808"/>
        <end position="821"/>
    </location>
</feature>
<dbReference type="Pfam" id="PF22776">
    <property type="entry name" value="K_trans_C"/>
    <property type="match status" value="1"/>
</dbReference>
<dbReference type="Pfam" id="PF22936">
    <property type="entry name" value="Pol_BBD"/>
    <property type="match status" value="1"/>
</dbReference>
<dbReference type="GO" id="GO:0016020">
    <property type="term" value="C:membrane"/>
    <property type="evidence" value="ECO:0000318"/>
    <property type="project" value="GO_Central"/>
</dbReference>
<evidence type="ECO:0000256" key="3">
    <source>
        <dbReference type="ARBA" id="ARBA00022448"/>
    </source>
</evidence>
<keyword evidence="16" id="KW-1185">Reference proteome</keyword>
<dbReference type="GO" id="GO:0005886">
    <property type="term" value="C:plasma membrane"/>
    <property type="evidence" value="ECO:0007669"/>
    <property type="project" value="UniProtKB-SubCell"/>
</dbReference>
<dbReference type="Pfam" id="PF02705">
    <property type="entry name" value="K_trans"/>
    <property type="match status" value="2"/>
</dbReference>
<dbReference type="HOGENOM" id="CLU_008142_2_2_1"/>
<evidence type="ECO:0000256" key="5">
    <source>
        <dbReference type="ARBA" id="ARBA00022692"/>
    </source>
</evidence>
<protein>
    <submittedName>
        <fullName evidence="15">Potassium transporter, putative</fullName>
    </submittedName>
</protein>
<evidence type="ECO:0000256" key="10">
    <source>
        <dbReference type="SAM" id="MobiDB-lite"/>
    </source>
</evidence>
<dbReference type="PANTHER" id="PTHR30540:SF87">
    <property type="entry name" value="POTASSIUM TRANSPORTER"/>
    <property type="match status" value="1"/>
</dbReference>
<dbReference type="InterPro" id="IPR054722">
    <property type="entry name" value="PolX-like_BBD"/>
</dbReference>
<feature type="transmembrane region" description="Helical" evidence="11">
    <location>
        <begin position="555"/>
        <end position="575"/>
    </location>
</feature>
<dbReference type="eggNOG" id="ENOG502QPSA">
    <property type="taxonomic scope" value="Eukaryota"/>
</dbReference>
<dbReference type="EMBL" id="CM001879">
    <property type="protein sequence ID" value="EOX94805.1"/>
    <property type="molecule type" value="Genomic_DNA"/>
</dbReference>
<dbReference type="InterPro" id="IPR053952">
    <property type="entry name" value="K_trans_C"/>
</dbReference>
<comment type="subcellular location">
    <subcellularLocation>
        <location evidence="1">Cell membrane</location>
        <topology evidence="1">Multi-pass membrane protein</topology>
    </subcellularLocation>
</comment>
<name>A0A061DQ23_THECC</name>
<feature type="domain" description="Retrovirus-related Pol polyprotein from transposon TNT 1-94-like beta-barrel" evidence="14">
    <location>
        <begin position="81"/>
        <end position="135"/>
    </location>
</feature>
<dbReference type="GO" id="GO:0006813">
    <property type="term" value="P:potassium ion transport"/>
    <property type="evidence" value="ECO:0000318"/>
    <property type="project" value="GO_Central"/>
</dbReference>
<keyword evidence="8" id="KW-0406">Ion transport</keyword>
<feature type="domain" description="K+ potassium transporter C-terminal" evidence="13">
    <location>
        <begin position="714"/>
        <end position="901"/>
    </location>
</feature>
<keyword evidence="7 11" id="KW-1133">Transmembrane helix</keyword>
<keyword evidence="9 11" id="KW-0472">Membrane</keyword>
<feature type="transmembrane region" description="Helical" evidence="11">
    <location>
        <begin position="438"/>
        <end position="458"/>
    </location>
</feature>
<accession>A0A061DQ23</accession>
<evidence type="ECO:0000259" key="13">
    <source>
        <dbReference type="Pfam" id="PF22776"/>
    </source>
</evidence>
<keyword evidence="5 11" id="KW-0812">Transmembrane</keyword>
<evidence type="ECO:0000313" key="15">
    <source>
        <dbReference type="EMBL" id="EOX94805.1"/>
    </source>
</evidence>
<evidence type="ECO:0000256" key="7">
    <source>
        <dbReference type="ARBA" id="ARBA00022989"/>
    </source>
</evidence>
<proteinExistence type="inferred from homology"/>
<evidence type="ECO:0000313" key="16">
    <source>
        <dbReference type="Proteomes" id="UP000026915"/>
    </source>
</evidence>
<evidence type="ECO:0000256" key="2">
    <source>
        <dbReference type="ARBA" id="ARBA00008440"/>
    </source>
</evidence>
<sequence length="901" mass="100591">MDTITLEQAQATLMSREALKKSKEGDRDPSGLALVTEVRRRKSTSMRLSNNVQCFQCKGYGHIKRDYPTKWDISNENKEGVAENLTLSNKSIVKVMGLGVVKIKMFNGIMCSLGGVAYVSEMRKNLVSLSLLNSKRHGYSTCDGVASKGWEQCTGDGSYQSEISFAEEVMKGSHGVDDGERTKNLISSELEGSSRSMIWKVLFLESCSRCWKVGGVRKLQSGATGGKGLKSLNSSQRATASRCLFAHFYVVLVNNERIISFQSLGIVYGDLGTLPLYVLPSTFNDGIKHSDDVLGVYSLIFYTITLLPLVKYILIVFRATDNGDGTYIPEFCIHKKIEGHLLCTRSYDDLRKASARKSKLEKSQYAKYFLLLSTMIGTSMLIGDGILTPSISVLSAVGGIKQATPAMTQDMVVWISAAILVFLFMIQRFGTDKVDYSFAPIMCVWFMLIGRIGVYNFIKFDPLIVKAINPQYIIAYFRRNKKAAWISLGDIILCIIGAEALFADVGHFTVLSVQITRCTIVYPTILLAYTGQASFLRKHQHCGADAFYKSVPGPLYWPMFVVAVLAAIIGTKYQGQVYIPEINYLLMLACVGITLGFRTTDKIGNAYGVAVVSVMVLASSLLVLIMIIIRKPNILFIISYVLVIGLLELTYLSSVLYKFESGGYLPLAVAAVLVTVMIVWNSVHRKRYYYELQHKISVAKLPMITMDTNLSRIPGLALFYSKVVQGIPPIFKHYVSNIPALHSVLVFVSIKSMLISKVRPEERFLFRRLEPKELRIFRCVVRYDYKDVQDKQKPIENQLDGELQSELSGKKEEHENLAASDQDKLREAVEGEIEVVNRASQAGVFHLIGENGVSASKGAGIAKKILINYAYNFLKKYLTQSDKVLQIPRERMLKIGMTYEL</sequence>
<feature type="transmembrane region" description="Helical" evidence="11">
    <location>
        <begin position="634"/>
        <end position="657"/>
    </location>
</feature>
<feature type="region of interest" description="Disordered" evidence="10">
    <location>
        <begin position="799"/>
        <end position="821"/>
    </location>
</feature>
<dbReference type="Gramene" id="EOX94805">
    <property type="protein sequence ID" value="EOX94805"/>
    <property type="gene ID" value="TCM_004417"/>
</dbReference>
<dbReference type="InParanoid" id="A0A061DQ23"/>
<evidence type="ECO:0000256" key="8">
    <source>
        <dbReference type="ARBA" id="ARBA00023065"/>
    </source>
</evidence>
<gene>
    <name evidence="15" type="ORF">TCM_004417</name>
</gene>
<feature type="domain" description="K+ potassium transporter integral membrane" evidence="12">
    <location>
        <begin position="260"/>
        <end position="570"/>
    </location>
</feature>
<evidence type="ECO:0000259" key="14">
    <source>
        <dbReference type="Pfam" id="PF22936"/>
    </source>
</evidence>
<feature type="transmembrane region" description="Helical" evidence="11">
    <location>
        <begin position="606"/>
        <end position="627"/>
    </location>
</feature>
<dbReference type="GO" id="GO:0015079">
    <property type="term" value="F:potassium ion transmembrane transporter activity"/>
    <property type="evidence" value="ECO:0000318"/>
    <property type="project" value="GO_Central"/>
</dbReference>
<evidence type="ECO:0000256" key="4">
    <source>
        <dbReference type="ARBA" id="ARBA00022538"/>
    </source>
</evidence>
<evidence type="ECO:0000259" key="12">
    <source>
        <dbReference type="Pfam" id="PF02705"/>
    </source>
</evidence>
<dbReference type="Gene3D" id="4.10.60.10">
    <property type="entry name" value="Zinc finger, CCHC-type"/>
    <property type="match status" value="1"/>
</dbReference>
<keyword evidence="4" id="KW-0633">Potassium transport</keyword>
<feature type="transmembrane region" description="Helical" evidence="11">
    <location>
        <begin position="407"/>
        <end position="426"/>
    </location>
</feature>
<dbReference type="Proteomes" id="UP000026915">
    <property type="component" value="Chromosome 1"/>
</dbReference>
<comment type="similarity">
    <text evidence="2">Belongs to the HAK/KUP transporter (TC 2.A.72.3) family.</text>
</comment>
<feature type="transmembrane region" description="Helical" evidence="11">
    <location>
        <begin position="483"/>
        <end position="503"/>
    </location>
</feature>
<keyword evidence="6" id="KW-0630">Potassium</keyword>
<evidence type="ECO:0000256" key="1">
    <source>
        <dbReference type="ARBA" id="ARBA00004651"/>
    </source>
</evidence>
<dbReference type="PANTHER" id="PTHR30540">
    <property type="entry name" value="OSMOTIC STRESS POTASSIUM TRANSPORTER"/>
    <property type="match status" value="1"/>
</dbReference>
<dbReference type="InterPro" id="IPR053951">
    <property type="entry name" value="K_trans_N"/>
</dbReference>
<dbReference type="AlphaFoldDB" id="A0A061DQ23"/>
<feature type="transmembrane region" description="Helical" evidence="11">
    <location>
        <begin position="582"/>
        <end position="600"/>
    </location>
</feature>